<evidence type="ECO:0000256" key="2">
    <source>
        <dbReference type="ARBA" id="ARBA00022692"/>
    </source>
</evidence>
<gene>
    <name evidence="7" type="ORF">LIER_43107</name>
</gene>
<sequence>MSDKECGHHEEEKKKKLLHHILAGVAAFTLLILLTILLVYLILRPTKPRFILRDITVYAFNVSSPTLLTSNLQTTLLTRNPNRHIGIYYDKLDVYATYRSQQISLPTLLPKTYLGHKDVVTWSPFLYGNAVPLAPLLSQSLAQDQMVGTVMVNVRVEGRVRWRVGNFDTGKYHLSVNCPAYINFGRSNTMIMVGPSIKYQLVLPCHVDV</sequence>
<dbReference type="PANTHER" id="PTHR31415:SF166">
    <property type="entry name" value="LATE EMBRYOGENESIS ABUNDANT (LEA) HYDROXYPROLINE-RICH GLYCOPROTEIN FAMILY"/>
    <property type="match status" value="1"/>
</dbReference>
<keyword evidence="2 5" id="KW-0812">Transmembrane</keyword>
<evidence type="ECO:0000313" key="7">
    <source>
        <dbReference type="EMBL" id="GAA0150626.1"/>
    </source>
</evidence>
<comment type="subcellular location">
    <subcellularLocation>
        <location evidence="1">Membrane</location>
        <topology evidence="1">Single-pass membrane protein</topology>
    </subcellularLocation>
</comment>
<reference evidence="7 8" key="1">
    <citation type="submission" date="2024-01" db="EMBL/GenBank/DDBJ databases">
        <title>The complete chloroplast genome sequence of Lithospermum erythrorhizon: insights into the phylogenetic relationship among Boraginaceae species and the maternal lineages of purple gromwells.</title>
        <authorList>
            <person name="Okada T."/>
            <person name="Watanabe K."/>
        </authorList>
    </citation>
    <scope>NUCLEOTIDE SEQUENCE [LARGE SCALE GENOMIC DNA]</scope>
</reference>
<dbReference type="GO" id="GO:0098542">
    <property type="term" value="P:defense response to other organism"/>
    <property type="evidence" value="ECO:0007669"/>
    <property type="project" value="InterPro"/>
</dbReference>
<evidence type="ECO:0000256" key="4">
    <source>
        <dbReference type="ARBA" id="ARBA00023136"/>
    </source>
</evidence>
<feature type="transmembrane region" description="Helical" evidence="5">
    <location>
        <begin position="20"/>
        <end position="43"/>
    </location>
</feature>
<dbReference type="InterPro" id="IPR004864">
    <property type="entry name" value="LEA_2"/>
</dbReference>
<evidence type="ECO:0000259" key="6">
    <source>
        <dbReference type="Pfam" id="PF03168"/>
    </source>
</evidence>
<dbReference type="GO" id="GO:0009506">
    <property type="term" value="C:plasmodesma"/>
    <property type="evidence" value="ECO:0007669"/>
    <property type="project" value="TreeGrafter"/>
</dbReference>
<dbReference type="PANTHER" id="PTHR31415">
    <property type="entry name" value="OS05G0367900 PROTEIN"/>
    <property type="match status" value="1"/>
</dbReference>
<feature type="domain" description="Late embryogenesis abundant protein LEA-2 subgroup" evidence="6">
    <location>
        <begin position="76"/>
        <end position="178"/>
    </location>
</feature>
<comment type="caution">
    <text evidence="7">The sequence shown here is derived from an EMBL/GenBank/DDBJ whole genome shotgun (WGS) entry which is preliminary data.</text>
</comment>
<keyword evidence="3 5" id="KW-1133">Transmembrane helix</keyword>
<organism evidence="7 8">
    <name type="scientific">Lithospermum erythrorhizon</name>
    <name type="common">Purple gromwell</name>
    <name type="synonym">Lithospermum officinale var. erythrorhizon</name>
    <dbReference type="NCBI Taxonomy" id="34254"/>
    <lineage>
        <taxon>Eukaryota</taxon>
        <taxon>Viridiplantae</taxon>
        <taxon>Streptophyta</taxon>
        <taxon>Embryophyta</taxon>
        <taxon>Tracheophyta</taxon>
        <taxon>Spermatophyta</taxon>
        <taxon>Magnoliopsida</taxon>
        <taxon>eudicotyledons</taxon>
        <taxon>Gunneridae</taxon>
        <taxon>Pentapetalae</taxon>
        <taxon>asterids</taxon>
        <taxon>lamiids</taxon>
        <taxon>Boraginales</taxon>
        <taxon>Boraginaceae</taxon>
        <taxon>Boraginoideae</taxon>
        <taxon>Lithospermeae</taxon>
        <taxon>Lithospermum</taxon>
    </lineage>
</organism>
<evidence type="ECO:0000313" key="8">
    <source>
        <dbReference type="Proteomes" id="UP001454036"/>
    </source>
</evidence>
<proteinExistence type="predicted"/>
<dbReference type="GO" id="GO:0005886">
    <property type="term" value="C:plasma membrane"/>
    <property type="evidence" value="ECO:0007669"/>
    <property type="project" value="TreeGrafter"/>
</dbReference>
<keyword evidence="4 5" id="KW-0472">Membrane</keyword>
<accession>A0AAV3PHY3</accession>
<dbReference type="Proteomes" id="UP001454036">
    <property type="component" value="Unassembled WGS sequence"/>
</dbReference>
<evidence type="ECO:0000256" key="3">
    <source>
        <dbReference type="ARBA" id="ARBA00022989"/>
    </source>
</evidence>
<dbReference type="AlphaFoldDB" id="A0AAV3PHY3"/>
<dbReference type="InterPro" id="IPR044839">
    <property type="entry name" value="NDR1-like"/>
</dbReference>
<dbReference type="EMBL" id="BAABME010032757">
    <property type="protein sequence ID" value="GAA0150626.1"/>
    <property type="molecule type" value="Genomic_DNA"/>
</dbReference>
<name>A0AAV3PHY3_LITER</name>
<evidence type="ECO:0000256" key="1">
    <source>
        <dbReference type="ARBA" id="ARBA00004167"/>
    </source>
</evidence>
<evidence type="ECO:0000256" key="5">
    <source>
        <dbReference type="SAM" id="Phobius"/>
    </source>
</evidence>
<protein>
    <recommendedName>
        <fullName evidence="6">Late embryogenesis abundant protein LEA-2 subgroup domain-containing protein</fullName>
    </recommendedName>
</protein>
<keyword evidence="8" id="KW-1185">Reference proteome</keyword>
<dbReference type="Pfam" id="PF03168">
    <property type="entry name" value="LEA_2"/>
    <property type="match status" value="1"/>
</dbReference>